<evidence type="ECO:0000313" key="2">
    <source>
        <dbReference type="EMBL" id="TMM53691.1"/>
    </source>
</evidence>
<keyword evidence="1" id="KW-0732">Signal</keyword>
<feature type="signal peptide" evidence="1">
    <location>
        <begin position="1"/>
        <end position="19"/>
    </location>
</feature>
<proteinExistence type="predicted"/>
<protein>
    <recommendedName>
        <fullName evidence="4">DUF4412 domain-containing protein</fullName>
    </recommendedName>
</protein>
<gene>
    <name evidence="2" type="ORF">FEE95_17480</name>
</gene>
<dbReference type="RefSeq" id="WP_138659315.1">
    <property type="nucleotide sequence ID" value="NZ_VATY01000004.1"/>
</dbReference>
<comment type="caution">
    <text evidence="2">The sequence shown here is derived from an EMBL/GenBank/DDBJ whole genome shotgun (WGS) entry which is preliminary data.</text>
</comment>
<name>A0A5S3PJN7_9FLAO</name>
<organism evidence="2 3">
    <name type="scientific">Maribacter algarum</name>
    <name type="common">ex Zhang et al. 2020</name>
    <dbReference type="NCBI Taxonomy" id="2578118"/>
    <lineage>
        <taxon>Bacteria</taxon>
        <taxon>Pseudomonadati</taxon>
        <taxon>Bacteroidota</taxon>
        <taxon>Flavobacteriia</taxon>
        <taxon>Flavobacteriales</taxon>
        <taxon>Flavobacteriaceae</taxon>
        <taxon>Maribacter</taxon>
    </lineage>
</organism>
<evidence type="ECO:0000256" key="1">
    <source>
        <dbReference type="SAM" id="SignalP"/>
    </source>
</evidence>
<keyword evidence="3" id="KW-1185">Reference proteome</keyword>
<dbReference type="Pfam" id="PF19777">
    <property type="entry name" value="DUF6263"/>
    <property type="match status" value="1"/>
</dbReference>
<dbReference type="AlphaFoldDB" id="A0A5S3PJN7"/>
<reference evidence="2 3" key="1">
    <citation type="submission" date="2019-05" db="EMBL/GenBank/DDBJ databases">
        <authorList>
            <person name="Zhang J.-Y."/>
            <person name="Feg X."/>
            <person name="Du Z.-J."/>
        </authorList>
    </citation>
    <scope>NUCLEOTIDE SEQUENCE [LARGE SCALE GENOMIC DNA]</scope>
    <source>
        <strain evidence="2 3">RZ26</strain>
    </source>
</reference>
<dbReference type="InterPro" id="IPR046230">
    <property type="entry name" value="DUF6263"/>
</dbReference>
<dbReference type="OrthoDB" id="3034330at2"/>
<dbReference type="Proteomes" id="UP000310314">
    <property type="component" value="Unassembled WGS sequence"/>
</dbReference>
<evidence type="ECO:0008006" key="4">
    <source>
        <dbReference type="Google" id="ProtNLM"/>
    </source>
</evidence>
<dbReference type="EMBL" id="VATY01000004">
    <property type="protein sequence ID" value="TMM53691.1"/>
    <property type="molecule type" value="Genomic_DNA"/>
</dbReference>
<feature type="chain" id="PRO_5024333456" description="DUF4412 domain-containing protein" evidence="1">
    <location>
        <begin position="20"/>
        <end position="294"/>
    </location>
</feature>
<accession>A0A5S3PJN7</accession>
<evidence type="ECO:0000313" key="3">
    <source>
        <dbReference type="Proteomes" id="UP000310314"/>
    </source>
</evidence>
<sequence length="294" mass="32176">MKQAIILLCFVLSTLSLPAQTTLGYHLNTGDTLMVKQHAQQTIVQELDGATHELTNDMNGILEFIVLAEKDSTYEISLAFKDLNLLMNSSIQGQLMEVKAKEVSENDVQSQIFNSLLNNPVNLTLAKTGDILEVIGGDSLVTKMANASGLEDEFSKNMMKKGLEKEFGSEALSNSYKQLTYIYSDRTVTIGDSWQNEYQGKLNAKNTWTLEAIDETNATISGSATVLMETNESGTVMNLEGTQTTKILTDVLSGFILKMTVDGKAEGSSTMAQLGDQKIPTSITSKITYELIKD</sequence>